<evidence type="ECO:0000313" key="4">
    <source>
        <dbReference type="Proteomes" id="UP000017396"/>
    </source>
</evidence>
<dbReference type="HOGENOM" id="CLU_502237_0_0_3"/>
<dbReference type="InterPro" id="IPR036938">
    <property type="entry name" value="PAP2/HPO_sf"/>
</dbReference>
<dbReference type="eggNOG" id="COG0671">
    <property type="taxonomic scope" value="Bacteria"/>
</dbReference>
<protein>
    <recommendedName>
        <fullName evidence="5">Phosphoesterase</fullName>
    </recommendedName>
</protein>
<feature type="transmembrane region" description="Helical" evidence="2">
    <location>
        <begin position="36"/>
        <end position="56"/>
    </location>
</feature>
<dbReference type="KEGG" id="glj:GKIL_3516"/>
<keyword evidence="4" id="KW-1185">Reference proteome</keyword>
<feature type="compositionally biased region" description="Basic and acidic residues" evidence="1">
    <location>
        <begin position="19"/>
        <end position="29"/>
    </location>
</feature>
<sequence>MSEISNPSEVKSQALPADTTEKGEVLSDRRGHSRRLFLAGASTAGIGAAFLGTLGATPAKAKDIGPLRPSQRKLRSYQIRVNAAKAELDVPVPKHPTNGDETKYPNFIGNFSKGLPHDNLGQVDPNAYNSLINALTTGNPADFESIQIGLGRPLVNPQAALAFDLQGTDSHQLAILPAPGVATAETVGEMVEMYWHAALRDVPASEFEDGTTNALVLAAVEDLNKLSIFRGPRNNGLITPGTLFRGNAAYINSDVDPTGKTGRYVTPPGVLTGPYFSQFFWLNSPFGANFVSQQMLTAVAGVDYMSTFDEWLLVQNGGSSGKSQQYDPVRRYITNGRDIGQWVHVDVLFQAYFVACLTLLGGTNNPDAFANGIGAPPNPGNPYNGSKTQIGFGTFGPPYFINLVSEVATRALKAVWFQKWAVHRRLRPEAYGGLVYNNYVNGSSYPISDELFNSAGFANFKNTTGGLLPMAFPEGSPTHPAYGAGHATVAAACVTILKAVFDENYVIAKPVLPNPSDPTQLIPYEGPALTIGGELNKLAANVAIGRNFAGVHWRSDAASSLPLGEALAISILRDQKGTYNEAFNGFTFTKFDGSTITI</sequence>
<dbReference type="PANTHER" id="PTHR34599:SF1">
    <property type="entry name" value="PHOSPHATIDIC ACID PHOSPHATASE TYPE 2_HALOPEROXIDASE DOMAIN-CONTAINING PROTEIN"/>
    <property type="match status" value="1"/>
</dbReference>
<dbReference type="InterPro" id="IPR052559">
    <property type="entry name" value="V-haloperoxidase"/>
</dbReference>
<name>U5QL94_GLOK1</name>
<dbReference type="STRING" id="1183438.GKIL_3516"/>
<keyword evidence="2" id="KW-0812">Transmembrane</keyword>
<dbReference type="RefSeq" id="WP_023175065.1">
    <property type="nucleotide sequence ID" value="NC_022600.1"/>
</dbReference>
<dbReference type="Gene3D" id="1.10.606.10">
    <property type="entry name" value="Vanadium-containing Chloroperoxidase, domain 2"/>
    <property type="match status" value="1"/>
</dbReference>
<keyword evidence="2" id="KW-0472">Membrane</keyword>
<dbReference type="PROSITE" id="PS51318">
    <property type="entry name" value="TAT"/>
    <property type="match status" value="1"/>
</dbReference>
<dbReference type="GO" id="GO:0004601">
    <property type="term" value="F:peroxidase activity"/>
    <property type="evidence" value="ECO:0007669"/>
    <property type="project" value="InterPro"/>
</dbReference>
<dbReference type="CDD" id="cd03398">
    <property type="entry name" value="PAP2_haloperoxidase"/>
    <property type="match status" value="1"/>
</dbReference>
<evidence type="ECO:0000313" key="3">
    <source>
        <dbReference type="EMBL" id="AGY59762.1"/>
    </source>
</evidence>
<dbReference type="SUPFAM" id="SSF48317">
    <property type="entry name" value="Acid phosphatase/Vanadium-dependent haloperoxidase"/>
    <property type="match status" value="1"/>
</dbReference>
<dbReference type="Proteomes" id="UP000017396">
    <property type="component" value="Chromosome"/>
</dbReference>
<reference evidence="3 4" key="1">
    <citation type="journal article" date="2013" name="PLoS ONE">
        <title>Cultivation and Complete Genome Sequencing of Gloeobacter kilaueensis sp. nov., from a Lava Cave in Kilauea Caldera, Hawai'i.</title>
        <authorList>
            <person name="Saw J.H."/>
            <person name="Schatz M."/>
            <person name="Brown M.V."/>
            <person name="Kunkel D.D."/>
            <person name="Foster J.S."/>
            <person name="Shick H."/>
            <person name="Christensen S."/>
            <person name="Hou S."/>
            <person name="Wan X."/>
            <person name="Donachie S.P."/>
        </authorList>
    </citation>
    <scope>NUCLEOTIDE SEQUENCE [LARGE SCALE GENOMIC DNA]</scope>
    <source>
        <strain evidence="4">JS</strain>
    </source>
</reference>
<evidence type="ECO:0008006" key="5">
    <source>
        <dbReference type="Google" id="ProtNLM"/>
    </source>
</evidence>
<dbReference type="InterPro" id="IPR016119">
    <property type="entry name" value="Br/Cl_peroxidase_C"/>
</dbReference>
<organism evidence="3 4">
    <name type="scientific">Gloeobacter kilaueensis (strain ATCC BAA-2537 / CCAP 1431/1 / ULC 316 / JS1)</name>
    <dbReference type="NCBI Taxonomy" id="1183438"/>
    <lineage>
        <taxon>Bacteria</taxon>
        <taxon>Bacillati</taxon>
        <taxon>Cyanobacteriota</taxon>
        <taxon>Cyanophyceae</taxon>
        <taxon>Gloeobacterales</taxon>
        <taxon>Gloeobacteraceae</taxon>
        <taxon>Gloeobacter</taxon>
    </lineage>
</organism>
<dbReference type="EMBL" id="CP003587">
    <property type="protein sequence ID" value="AGY59762.1"/>
    <property type="molecule type" value="Genomic_DNA"/>
</dbReference>
<feature type="compositionally biased region" description="Polar residues" evidence="1">
    <location>
        <begin position="1"/>
        <end position="11"/>
    </location>
</feature>
<evidence type="ECO:0000256" key="1">
    <source>
        <dbReference type="SAM" id="MobiDB-lite"/>
    </source>
</evidence>
<dbReference type="AlphaFoldDB" id="U5QL94"/>
<feature type="region of interest" description="Disordered" evidence="1">
    <location>
        <begin position="1"/>
        <end position="29"/>
    </location>
</feature>
<dbReference type="InterPro" id="IPR006311">
    <property type="entry name" value="TAT_signal"/>
</dbReference>
<gene>
    <name evidence="3" type="ORF">GKIL_3516</name>
</gene>
<proteinExistence type="predicted"/>
<dbReference type="PATRIC" id="fig|1183438.3.peg.3454"/>
<accession>U5QL94</accession>
<evidence type="ECO:0000256" key="2">
    <source>
        <dbReference type="SAM" id="Phobius"/>
    </source>
</evidence>
<keyword evidence="2" id="KW-1133">Transmembrane helix</keyword>
<dbReference type="PANTHER" id="PTHR34599">
    <property type="entry name" value="PEROXIDASE-RELATED"/>
    <property type="match status" value="1"/>
</dbReference>